<dbReference type="SUPFAM" id="SSF53098">
    <property type="entry name" value="Ribonuclease H-like"/>
    <property type="match status" value="1"/>
</dbReference>
<sequence length="1241" mass="138401">MKEPLDGGCDKAMAQQGLLDTIKEEPDNAQEYGLQESELKISAVFSAHDTSLGFQLGPLSPVSNTSFPSVPAAHVYCSGCKKLLHKTGCAQLFCSKECIIRYSSAVCLSPQPKRICTHCSKDILNPMDVITTKVEDSSSGKDFCSQLCLSSYELKKPVLTVYTSGVSTKCRMCQKVTDNLSQKPLYALGNSLKPSAEMNEITNDPGKTELFCSINCLSAYRIKTVISSGLQVLCHSCKTAAVPQYHVAMSDGTICSFCSSNCVLAFQNVFNKPEGTNSSSVPVSLGQEVTNTPLQSTASAGKGTPVSSFSSPISRPAAAALETLAKQSQQIALNHSFMRLKCQHCNHLFARKPELLFYKGRMFLFCGKVCSEEYKRKNKVMALCDYCKIYKIIKDIVRFSGVDKPFCSEVCKSLSAQDFAERWANCCKMCSYCLQTSANFVESQLEGRLQVFCGEECMSKFTALFYQTAKCDGCKRQGKLSESLKWRGNIKYFCNLFCVLKFCHHYSVNDPVHKKVLLLPKSVSVIIPKAQTALTALPSPRIATTPVITNVISLAKLPAFQPTTNTNSDLTGAGPKEAAKIIGNGNVLADAERLPSLPPPMLQKNKGILCRPVTQTKATSCRPHTHHVECQTDFPLPNGKNEEPDSPPAKKKRMDFFQTYDAEYIKFGFIICSGSKESSPRAQCVICGEILPRESMVPVSLSNHLKAKHSELENKPVDFFEEKSLEMECQDSPLNKCLLVEESLVKASYLIAFQIAARKKPFSIAEELIKPYLVEMCSEVLGSSAGDKMKTIPLSNNTIECRINKLSADIEDQLVQKLRDSKWFALQIDESPATSGVTLLLCYVRFIDYDCGDVKEELLFCTEMPSPSTDLEVFELINKYIDSRSLNWDHCVGFCTDGVTSTSDRRSCLKSKIQEITKNTVVFTHCFIHREHLAAEKLSPCLHEILLQSAQILSFVKNSASDSQMLTILCEEMGSEHVNLPLNAELRWLSRGRILTRLFELRQEIEILLNQKHSDLARYFHDKEWVAKLAYLADMFSLINKLNSGLQGTMATLFNLYNKVDIFKKKLKTWLKRTQEDDYDMFPLFSEFLDSSDVSVKSITNIIVEHLEGLSQIFHDCYPPEEDLRLGNLWLIDPFASHQNNSLTDSEEEKLAALSSDTSLQSAYKSMSVTQFWVRAKTSHPELHEKAVKLLLPFSTFCLCDATFSALTASKQRNLLGFGPALRLAVTSLVPRIEKLVKEKE</sequence>
<feature type="domain" description="TRASH" evidence="6">
    <location>
        <begin position="427"/>
        <end position="465"/>
    </location>
</feature>
<dbReference type="KEGG" id="maua:101826204"/>
<proteinExistence type="predicted"/>
<organism evidence="8">
    <name type="scientific">Mesocricetus auratus</name>
    <name type="common">Golden hamster</name>
    <dbReference type="NCBI Taxonomy" id="10036"/>
    <lineage>
        <taxon>Eukaryota</taxon>
        <taxon>Metazoa</taxon>
        <taxon>Chordata</taxon>
        <taxon>Craniata</taxon>
        <taxon>Vertebrata</taxon>
        <taxon>Euteleostomi</taxon>
        <taxon>Mammalia</taxon>
        <taxon>Eutheria</taxon>
        <taxon>Euarchontoglires</taxon>
        <taxon>Glires</taxon>
        <taxon>Rodentia</taxon>
        <taxon>Myomorpha</taxon>
        <taxon>Muroidea</taxon>
        <taxon>Cricetidae</taxon>
        <taxon>Cricetinae</taxon>
        <taxon>Mesocricetus</taxon>
    </lineage>
</organism>
<dbReference type="AlphaFoldDB" id="A0A1U7R252"/>
<accession>A0A1U7R252</accession>
<feature type="domain" description="TRASH" evidence="6">
    <location>
        <begin position="189"/>
        <end position="224"/>
    </location>
</feature>
<dbReference type="SMART" id="SM00746">
    <property type="entry name" value="TRASH"/>
    <property type="match status" value="7"/>
</dbReference>
<feature type="domain" description="TRASH" evidence="6">
    <location>
        <begin position="384"/>
        <end position="419"/>
    </location>
</feature>
<dbReference type="eggNOG" id="ENOG502QT83">
    <property type="taxonomic scope" value="Eukaryota"/>
</dbReference>
<evidence type="ECO:0000313" key="7">
    <source>
        <dbReference type="Proteomes" id="UP000886700"/>
    </source>
</evidence>
<dbReference type="PANTHER" id="PTHR45736:SF9">
    <property type="entry name" value="ZINC FINGER MYM-TYPE PROTEIN 6"/>
    <property type="match status" value="1"/>
</dbReference>
<keyword evidence="7" id="KW-1185">Reference proteome</keyword>
<dbReference type="RefSeq" id="XP_012975679.1">
    <property type="nucleotide sequence ID" value="XM_013120225.2"/>
</dbReference>
<dbReference type="InterPro" id="IPR011017">
    <property type="entry name" value="TRASH_dom"/>
</dbReference>
<evidence type="ECO:0000256" key="1">
    <source>
        <dbReference type="ARBA" id="ARBA00022723"/>
    </source>
</evidence>
<dbReference type="GO" id="GO:0007010">
    <property type="term" value="P:cytoskeleton organization"/>
    <property type="evidence" value="ECO:0007669"/>
    <property type="project" value="Ensembl"/>
</dbReference>
<evidence type="ECO:0000256" key="5">
    <source>
        <dbReference type="SAM" id="MobiDB-lite"/>
    </source>
</evidence>
<dbReference type="RefSeq" id="XP_021088416.1">
    <property type="nucleotide sequence ID" value="XM_021232757.1"/>
</dbReference>
<feature type="region of interest" description="Disordered" evidence="5">
    <location>
        <begin position="631"/>
        <end position="651"/>
    </location>
</feature>
<dbReference type="InterPro" id="IPR051284">
    <property type="entry name" value="ZnF_MYMT-QRICH1"/>
</dbReference>
<gene>
    <name evidence="8 9 10 11" type="primary">Zmym6</name>
</gene>
<dbReference type="GO" id="GO:0008270">
    <property type="term" value="F:zinc ion binding"/>
    <property type="evidence" value="ECO:0007669"/>
    <property type="project" value="UniProtKB-KW"/>
</dbReference>
<dbReference type="SUPFAM" id="SSF57716">
    <property type="entry name" value="Glucocorticoid receptor-like (DNA-binding domain)"/>
    <property type="match status" value="1"/>
</dbReference>
<dbReference type="RefSeq" id="XP_005079516.1">
    <property type="nucleotide sequence ID" value="XM_005079459.3"/>
</dbReference>
<dbReference type="STRING" id="10036.ENSMAUP00000003089"/>
<dbReference type="OrthoDB" id="10025028at2759"/>
<dbReference type="Proteomes" id="UP000886700">
    <property type="component" value="Unplaced"/>
</dbReference>
<feature type="domain" description="TRASH" evidence="6">
    <location>
        <begin position="342"/>
        <end position="378"/>
    </location>
</feature>
<evidence type="ECO:0000256" key="3">
    <source>
        <dbReference type="ARBA" id="ARBA00022771"/>
    </source>
</evidence>
<evidence type="ECO:0000313" key="9">
    <source>
        <dbReference type="RefSeq" id="XP_012975679.1"/>
    </source>
</evidence>
<dbReference type="RefSeq" id="XP_021088417.1">
    <property type="nucleotide sequence ID" value="XM_021232758.1"/>
</dbReference>
<reference evidence="8" key="1">
    <citation type="submission" date="2022-04" db="UniProtKB">
        <authorList>
            <consortium name="RefSeq"/>
        </authorList>
    </citation>
    <scope>IDENTIFICATION</scope>
</reference>
<dbReference type="PANTHER" id="PTHR45736">
    <property type="entry name" value="ZINC FINGER MYM-TYPE PROTEIN"/>
    <property type="match status" value="1"/>
</dbReference>
<evidence type="ECO:0000256" key="2">
    <source>
        <dbReference type="ARBA" id="ARBA00022737"/>
    </source>
</evidence>
<dbReference type="InterPro" id="IPR012337">
    <property type="entry name" value="RNaseH-like_sf"/>
</dbReference>
<evidence type="ECO:0000259" key="6">
    <source>
        <dbReference type="SMART" id="SM00746"/>
    </source>
</evidence>
<evidence type="ECO:0000313" key="11">
    <source>
        <dbReference type="RefSeq" id="XP_021088417.1"/>
    </source>
</evidence>
<protein>
    <submittedName>
        <fullName evidence="8 9">Zinc finger MYM-type protein 6</fullName>
    </submittedName>
</protein>
<dbReference type="GeneTree" id="ENSGT00940000162386"/>
<feature type="domain" description="TRASH" evidence="6">
    <location>
        <begin position="234"/>
        <end position="270"/>
    </location>
</feature>
<keyword evidence="2" id="KW-0677">Repeat</keyword>
<keyword evidence="3" id="KW-0863">Zinc-finger</keyword>
<keyword evidence="1" id="KW-0479">Metal-binding</keyword>
<feature type="domain" description="TRASH" evidence="6">
    <location>
        <begin position="116"/>
        <end position="156"/>
    </location>
</feature>
<dbReference type="Pfam" id="PF24900">
    <property type="entry name" value="TRASH_ZMYM4"/>
    <property type="match status" value="1"/>
</dbReference>
<name>A0A1U7R252_MESAU</name>
<dbReference type="GO" id="GO:0022604">
    <property type="term" value="P:regulation of cell morphogenesis"/>
    <property type="evidence" value="ECO:0007669"/>
    <property type="project" value="Ensembl"/>
</dbReference>
<dbReference type="CTD" id="9204"/>
<keyword evidence="4" id="KW-0862">Zinc</keyword>
<evidence type="ECO:0000313" key="10">
    <source>
        <dbReference type="RefSeq" id="XP_021088416.1"/>
    </source>
</evidence>
<evidence type="ECO:0000313" key="8">
    <source>
        <dbReference type="RefSeq" id="XP_005079516.1"/>
    </source>
</evidence>
<dbReference type="GeneID" id="101826204"/>
<evidence type="ECO:0000256" key="4">
    <source>
        <dbReference type="ARBA" id="ARBA00022833"/>
    </source>
</evidence>
<dbReference type="Pfam" id="PF06467">
    <property type="entry name" value="zf-FCS"/>
    <property type="match status" value="3"/>
</dbReference>
<dbReference type="InterPro" id="IPR010507">
    <property type="entry name" value="Znf_MYM"/>
</dbReference>
<feature type="domain" description="TRASH" evidence="6">
    <location>
        <begin position="471"/>
        <end position="506"/>
    </location>
</feature>